<feature type="signal peptide" evidence="13">
    <location>
        <begin position="1"/>
        <end position="25"/>
    </location>
</feature>
<evidence type="ECO:0000256" key="2">
    <source>
        <dbReference type="ARBA" id="ARBA00008054"/>
    </source>
</evidence>
<dbReference type="GO" id="GO:0098609">
    <property type="term" value="P:cell-cell adhesion"/>
    <property type="evidence" value="ECO:0007669"/>
    <property type="project" value="TreeGrafter"/>
</dbReference>
<dbReference type="AlphaFoldDB" id="A0A6J2VVC5"/>
<dbReference type="InterPro" id="IPR013517">
    <property type="entry name" value="FG-GAP"/>
</dbReference>
<dbReference type="Proteomes" id="UP000504632">
    <property type="component" value="Chromosome 1"/>
</dbReference>
<name>A0A6J2VVC5_CHACN</name>
<feature type="repeat" description="FG-GAP" evidence="12">
    <location>
        <begin position="293"/>
        <end position="356"/>
    </location>
</feature>
<dbReference type="SUPFAM" id="SSF69179">
    <property type="entry name" value="Integrin domains"/>
    <property type="match status" value="3"/>
</dbReference>
<dbReference type="InterPro" id="IPR032695">
    <property type="entry name" value="Integrin_dom_sf"/>
</dbReference>
<keyword evidence="18" id="KW-1185">Reference proteome</keyword>
<keyword evidence="7 13" id="KW-1133">Transmembrane helix</keyword>
<organism evidence="18 19">
    <name type="scientific">Chanos chanos</name>
    <name type="common">Milkfish</name>
    <name type="synonym">Mugil chanos</name>
    <dbReference type="NCBI Taxonomy" id="29144"/>
    <lineage>
        <taxon>Eukaryota</taxon>
        <taxon>Metazoa</taxon>
        <taxon>Chordata</taxon>
        <taxon>Craniata</taxon>
        <taxon>Vertebrata</taxon>
        <taxon>Euteleostomi</taxon>
        <taxon>Actinopterygii</taxon>
        <taxon>Neopterygii</taxon>
        <taxon>Teleostei</taxon>
        <taxon>Ostariophysi</taxon>
        <taxon>Gonorynchiformes</taxon>
        <taxon>Chanidae</taxon>
        <taxon>Chanos</taxon>
    </lineage>
</organism>
<dbReference type="Pfam" id="PF01839">
    <property type="entry name" value="FG-GAP"/>
    <property type="match status" value="2"/>
</dbReference>
<dbReference type="Pfam" id="PF20806">
    <property type="entry name" value="Integrin_A_Ig_3"/>
    <property type="match status" value="1"/>
</dbReference>
<keyword evidence="3 13" id="KW-0812">Transmembrane</keyword>
<evidence type="ECO:0000256" key="5">
    <source>
        <dbReference type="ARBA" id="ARBA00022737"/>
    </source>
</evidence>
<dbReference type="GO" id="GO:0050900">
    <property type="term" value="P:leukocyte migration"/>
    <property type="evidence" value="ECO:0007669"/>
    <property type="project" value="TreeGrafter"/>
</dbReference>
<dbReference type="InterPro" id="IPR028994">
    <property type="entry name" value="Integrin_alpha_N"/>
</dbReference>
<evidence type="ECO:0000256" key="13">
    <source>
        <dbReference type="RuleBase" id="RU003762"/>
    </source>
</evidence>
<dbReference type="InterPro" id="IPR013519">
    <property type="entry name" value="Int_alpha_beta-p"/>
</dbReference>
<dbReference type="InParanoid" id="A0A6J2VVC5"/>
<dbReference type="PRINTS" id="PR01185">
    <property type="entry name" value="INTEGRINA"/>
</dbReference>
<dbReference type="GO" id="GO:0005178">
    <property type="term" value="F:integrin binding"/>
    <property type="evidence" value="ECO:0007669"/>
    <property type="project" value="TreeGrafter"/>
</dbReference>
<evidence type="ECO:0000313" key="19">
    <source>
        <dbReference type="RefSeq" id="XP_030637005.1"/>
    </source>
</evidence>
<evidence type="ECO:0000256" key="6">
    <source>
        <dbReference type="ARBA" id="ARBA00022889"/>
    </source>
</evidence>
<keyword evidence="10 13" id="KW-0675">Receptor</keyword>
<dbReference type="InterPro" id="IPR013649">
    <property type="entry name" value="Integrin_alpha_Ig-like_1"/>
</dbReference>
<evidence type="ECO:0000256" key="3">
    <source>
        <dbReference type="ARBA" id="ARBA00022692"/>
    </source>
</evidence>
<dbReference type="GO" id="GO:0033627">
    <property type="term" value="P:cell adhesion mediated by integrin"/>
    <property type="evidence" value="ECO:0007669"/>
    <property type="project" value="TreeGrafter"/>
</dbReference>
<dbReference type="GeneID" id="115817938"/>
<evidence type="ECO:0000256" key="11">
    <source>
        <dbReference type="ARBA" id="ARBA00023180"/>
    </source>
</evidence>
<dbReference type="InterPro" id="IPR000413">
    <property type="entry name" value="Integrin_alpha"/>
</dbReference>
<keyword evidence="4 13" id="KW-0732">Signal</keyword>
<dbReference type="CTD" id="555254"/>
<dbReference type="GO" id="GO:0009897">
    <property type="term" value="C:external side of plasma membrane"/>
    <property type="evidence" value="ECO:0007669"/>
    <property type="project" value="TreeGrafter"/>
</dbReference>
<feature type="region of interest" description="Disordered" evidence="14">
    <location>
        <begin position="872"/>
        <end position="891"/>
    </location>
</feature>
<evidence type="ECO:0000313" key="18">
    <source>
        <dbReference type="Proteomes" id="UP000504632"/>
    </source>
</evidence>
<evidence type="ECO:0000259" key="15">
    <source>
        <dbReference type="Pfam" id="PF08441"/>
    </source>
</evidence>
<dbReference type="InterPro" id="IPR048285">
    <property type="entry name" value="Integrin_alpha_Ig-like_2"/>
</dbReference>
<dbReference type="GO" id="GO:0008305">
    <property type="term" value="C:integrin complex"/>
    <property type="evidence" value="ECO:0007669"/>
    <property type="project" value="InterPro"/>
</dbReference>
<dbReference type="PANTHER" id="PTHR23220:SF9">
    <property type="entry name" value="INTEGRIN ALPHA-6"/>
    <property type="match status" value="1"/>
</dbReference>
<dbReference type="PROSITE" id="PS51470">
    <property type="entry name" value="FG_GAP"/>
    <property type="match status" value="4"/>
</dbReference>
<evidence type="ECO:0000259" key="17">
    <source>
        <dbReference type="Pfam" id="PF20806"/>
    </source>
</evidence>
<dbReference type="GO" id="GO:0007160">
    <property type="term" value="P:cell-matrix adhesion"/>
    <property type="evidence" value="ECO:0007669"/>
    <property type="project" value="TreeGrafter"/>
</dbReference>
<feature type="domain" description="Integrin alpha second immunoglobulin-like" evidence="16">
    <location>
        <begin position="618"/>
        <end position="769"/>
    </location>
</feature>
<accession>A0A6J2VVC5</accession>
<dbReference type="OrthoDB" id="5317514at2759"/>
<feature type="transmembrane region" description="Helical" evidence="13">
    <location>
        <begin position="1003"/>
        <end position="1025"/>
    </location>
</feature>
<dbReference type="Gene3D" id="2.130.10.130">
    <property type="entry name" value="Integrin alpha, N-terminal"/>
    <property type="match status" value="1"/>
</dbReference>
<dbReference type="GO" id="GO:0007229">
    <property type="term" value="P:integrin-mediated signaling pathway"/>
    <property type="evidence" value="ECO:0007669"/>
    <property type="project" value="UniProtKB-KW"/>
</dbReference>
<dbReference type="InterPro" id="IPR048286">
    <property type="entry name" value="Integrin_alpha_Ig-like_3"/>
</dbReference>
<evidence type="ECO:0000256" key="14">
    <source>
        <dbReference type="SAM" id="MobiDB-lite"/>
    </source>
</evidence>
<protein>
    <submittedName>
        <fullName evidence="19">Integrin alpha-6</fullName>
    </submittedName>
</protein>
<evidence type="ECO:0000259" key="16">
    <source>
        <dbReference type="Pfam" id="PF20805"/>
    </source>
</evidence>
<evidence type="ECO:0000256" key="4">
    <source>
        <dbReference type="ARBA" id="ARBA00022729"/>
    </source>
</evidence>
<evidence type="ECO:0000256" key="12">
    <source>
        <dbReference type="PROSITE-ProRule" id="PRU00803"/>
    </source>
</evidence>
<gene>
    <name evidence="19" type="primary">itga6l</name>
</gene>
<dbReference type="PANTHER" id="PTHR23220">
    <property type="entry name" value="INTEGRIN ALPHA"/>
    <property type="match status" value="1"/>
</dbReference>
<comment type="similarity">
    <text evidence="2 13">Belongs to the integrin alpha chain family.</text>
</comment>
<keyword evidence="5" id="KW-0677">Repeat</keyword>
<evidence type="ECO:0000256" key="8">
    <source>
        <dbReference type="ARBA" id="ARBA00023037"/>
    </source>
</evidence>
<dbReference type="Pfam" id="PF20805">
    <property type="entry name" value="Integrin_A_Ig_2"/>
    <property type="match status" value="1"/>
</dbReference>
<dbReference type="SUPFAM" id="SSF69318">
    <property type="entry name" value="Integrin alpha N-terminal domain"/>
    <property type="match status" value="1"/>
</dbReference>
<evidence type="ECO:0000256" key="1">
    <source>
        <dbReference type="ARBA" id="ARBA00004479"/>
    </source>
</evidence>
<dbReference type="Gene3D" id="2.60.40.1530">
    <property type="entry name" value="ntegrin, alpha v. Chain A, domain 4"/>
    <property type="match status" value="1"/>
</dbReference>
<feature type="repeat" description="FG-GAP" evidence="12">
    <location>
        <begin position="31"/>
        <end position="95"/>
    </location>
</feature>
<feature type="chain" id="PRO_5027140035" evidence="13">
    <location>
        <begin position="26"/>
        <end position="1055"/>
    </location>
</feature>
<feature type="domain" description="Integrin alpha first immunoglubulin-like" evidence="15">
    <location>
        <begin position="462"/>
        <end position="614"/>
    </location>
</feature>
<keyword evidence="11" id="KW-0325">Glycoprotein</keyword>
<feature type="repeat" description="FG-GAP" evidence="12">
    <location>
        <begin position="358"/>
        <end position="414"/>
    </location>
</feature>
<evidence type="ECO:0000256" key="7">
    <source>
        <dbReference type="ARBA" id="ARBA00022989"/>
    </source>
</evidence>
<dbReference type="RefSeq" id="XP_030637005.1">
    <property type="nucleotide sequence ID" value="XM_030781145.1"/>
</dbReference>
<evidence type="ECO:0000256" key="10">
    <source>
        <dbReference type="ARBA" id="ARBA00023170"/>
    </source>
</evidence>
<dbReference type="Gene3D" id="2.60.40.1510">
    <property type="entry name" value="ntegrin, alpha v. Chain A, domain 3"/>
    <property type="match status" value="1"/>
</dbReference>
<comment type="subcellular location">
    <subcellularLocation>
        <location evidence="1 13">Membrane</location>
        <topology evidence="1 13">Single-pass type I membrane protein</topology>
    </subcellularLocation>
</comment>
<feature type="domain" description="Integrin alpha third immunoglobulin-like" evidence="17">
    <location>
        <begin position="777"/>
        <end position="992"/>
    </location>
</feature>
<dbReference type="Pfam" id="PF08441">
    <property type="entry name" value="Integrin_A_Ig_1"/>
    <property type="match status" value="1"/>
</dbReference>
<keyword evidence="8 13" id="KW-0401">Integrin</keyword>
<dbReference type="SMART" id="SM00191">
    <property type="entry name" value="Int_alpha"/>
    <property type="match status" value="5"/>
</dbReference>
<feature type="repeat" description="FG-GAP" evidence="12">
    <location>
        <begin position="418"/>
        <end position="477"/>
    </location>
</feature>
<dbReference type="Gene3D" id="2.60.40.1460">
    <property type="entry name" value="Integrin domains. Chain A, domain 2"/>
    <property type="match status" value="1"/>
</dbReference>
<keyword evidence="9 13" id="KW-0472">Membrane</keyword>
<evidence type="ECO:0000256" key="9">
    <source>
        <dbReference type="ARBA" id="ARBA00023136"/>
    </source>
</evidence>
<reference evidence="19" key="1">
    <citation type="submission" date="2025-08" db="UniProtKB">
        <authorList>
            <consortium name="RefSeq"/>
        </authorList>
    </citation>
    <scope>IDENTIFICATION</scope>
</reference>
<feature type="compositionally biased region" description="Basic residues" evidence="14">
    <location>
        <begin position="872"/>
        <end position="883"/>
    </location>
</feature>
<keyword evidence="6 13" id="KW-0130">Cell adhesion</keyword>
<proteinExistence type="inferred from homology"/>
<sequence length="1055" mass="117389">MRIHFQGLTVGLWLLNIFQTQKIDAFNLDTQHVLRKDGEPNSLFGFSLAMHHQLQPTDERVLLIGAPRAKALANQKANVTGGLYRCKFTAKPGDCERIQVDNKASQDLNGVDHKENQWLGVRVRSQGTGGKVLVCAHRYQKWRNENRAVLGQCLILEQDLKEVPDGYSERSFCQGRPMGKHLFGFCQQGIAADFTKDGNYLLFGAAGAYEWKGTVNMEPVDDFELDTFETGGESNGDLIPVHISSYLGFSLDQGWNLIKKGELIIVAGAPRGSYSGEVLMLQRDKREGQSILTQVHTFRGPGLASSFGYDLAVLDLNADGWDDLIVGAPEFSLTDVEKGVGGAVYVYINHAHSPNWDQIKPVSLYGKTESMFGIAVEPIGDLNQDGYQDFAVGAPYEGDGKVYLYYGSSDGFHHEPKQVLKGESHNIRLFGYSLTGNMDIDGNGYPDIVVGSLLDAVFVHRARPVINIKRTIKVVPTQIDFTKQNCKGQSCIITTESCFSYLSQGLTQDHRLTFQYKLEADVLHAQLDLPPRVVFESSSQGSYELSGQGIEKCVQTRLRLKEGIQDKLRNISIAISVSLPPERQRSTLRSSLPELQPVLDALQPEKTVAEVMFMNTGCGRDDICQSNLQLQYSFCSMKQHQDKCIPLSSQNGQAVISPGTENIALEITVTNKGGDNAHQSRLLAKFEESLPLTSVHVRENSGGEVQCEALASKTRANCQLGNPFKRDSQVTLYLMLSTEKLSISDTNASVALELETTSNQNLSSVVAMAKVVFEMDLQVYGLAKPSQVFLEGKVKGENMIKTEEEIGPLVQYEFRISNVGSPLKSFTSAMLNIHWPKEDKQGKQALYLMQITGRDQKEISCSPAEEIRPLKHIKSSHGSSRQRRQVEQESNLEALSTENGFLSFLGTKRKYKTLTCADDLKCVEIRCPLEGVDNTAVIVLRSRLWNSTFLEEYSSLNYLDVVVNASLSVDGSQKNIGLPTNQAQVRLTVFPEKKPALLTRVPWWLILLSVVTALFLLGLLIYLLLKLPHFRDSVCTKEKKSYDINNRYEENHLLT</sequence>